<dbReference type="ChiTaRS" id="DMXL2">
    <property type="organism name" value="human"/>
</dbReference>
<sequence length="51" mass="6334">MIYPWIENLRQVQDHQNMKMEKEKEVLELTHDLVYQCHCLRFCLIGRLKRC</sequence>
<organism evidence="1">
    <name type="scientific">Homo sapiens</name>
    <name type="common">Human</name>
    <dbReference type="NCBI Taxonomy" id="9606"/>
    <lineage>
        <taxon>Eukaryota</taxon>
        <taxon>Metazoa</taxon>
        <taxon>Chordata</taxon>
        <taxon>Craniata</taxon>
        <taxon>Vertebrata</taxon>
        <taxon>Euteleostomi</taxon>
        <taxon>Mammalia</taxon>
        <taxon>Eutheria</taxon>
        <taxon>Euarchontoglires</taxon>
        <taxon>Primates</taxon>
        <taxon>Haplorrhini</taxon>
        <taxon>Catarrhini</taxon>
        <taxon>Hominidae</taxon>
        <taxon>Homo</taxon>
    </lineage>
</organism>
<dbReference type="OrthoDB" id="342131at2759"/>
<name>L8ECF9_HUMAN</name>
<gene>
    <name evidence="1" type="primary">DMXL2</name>
</gene>
<proteinExistence type="predicted"/>
<dbReference type="AlphaFoldDB" id="L8ECF9"/>
<reference evidence="1" key="1">
    <citation type="journal article" date="2013" name="PLoS ONE">
        <title>Direct detection of alternative open reading frames translation products in human significantly expands the proteome.</title>
        <authorList>
            <person name="Vanderperre B."/>
            <person name="Lucier J.-F."/>
            <person name="Motard J."/>
            <person name="Tremblay G."/>
            <person name="Vanderperre S."/>
            <person name="Wisztorski M."/>
            <person name="Salzet M."/>
            <person name="Boisvert F.-M."/>
            <person name="Roucou X."/>
        </authorList>
    </citation>
    <scope>NUCLEOTIDE SEQUENCE</scope>
</reference>
<dbReference type="EMBL" id="HF584000">
    <property type="protein sequence ID" value="CCQ43497.1"/>
    <property type="molecule type" value="Genomic_DNA"/>
</dbReference>
<protein>
    <submittedName>
        <fullName evidence="1">Alternative protein DMXL2</fullName>
    </submittedName>
</protein>
<evidence type="ECO:0000313" key="1">
    <source>
        <dbReference type="EMBL" id="CCQ43497.1"/>
    </source>
</evidence>
<accession>L8ECF9</accession>